<evidence type="ECO:0000256" key="5">
    <source>
        <dbReference type="ARBA" id="ARBA00023136"/>
    </source>
</evidence>
<feature type="transmembrane region" description="Helical" evidence="6">
    <location>
        <begin position="12"/>
        <end position="40"/>
    </location>
</feature>
<keyword evidence="5 6" id="KW-0472">Membrane</keyword>
<sequence length="108" mass="11865">MLSMLSAAPVMLAQLLTTVVLILFLLVFGPRLFVAFVNIFPTIHDKRRSILLLRKTQIELSRYILTVSAINSLLGLTTAAALWLLGVQDALLWGVLVGMLNFAPYVGP</sequence>
<dbReference type="InterPro" id="IPR002549">
    <property type="entry name" value="AI-2E-like"/>
</dbReference>
<dbReference type="Proteomes" id="UP000477680">
    <property type="component" value="Chromosome"/>
</dbReference>
<name>A0A6C0UA57_9GAMM</name>
<organism evidence="7 8">
    <name type="scientific">Kineobactrum salinum</name>
    <dbReference type="NCBI Taxonomy" id="2708301"/>
    <lineage>
        <taxon>Bacteria</taxon>
        <taxon>Pseudomonadati</taxon>
        <taxon>Pseudomonadota</taxon>
        <taxon>Gammaproteobacteria</taxon>
        <taxon>Cellvibrionales</taxon>
        <taxon>Halieaceae</taxon>
        <taxon>Kineobactrum</taxon>
    </lineage>
</organism>
<dbReference type="RefSeq" id="WP_163496078.1">
    <property type="nucleotide sequence ID" value="NZ_CP048711.1"/>
</dbReference>
<dbReference type="Pfam" id="PF01594">
    <property type="entry name" value="AI-2E_transport"/>
    <property type="match status" value="1"/>
</dbReference>
<proteinExistence type="inferred from homology"/>
<evidence type="ECO:0000313" key="7">
    <source>
        <dbReference type="EMBL" id="QIB66644.1"/>
    </source>
</evidence>
<evidence type="ECO:0000256" key="1">
    <source>
        <dbReference type="ARBA" id="ARBA00004141"/>
    </source>
</evidence>
<evidence type="ECO:0000256" key="6">
    <source>
        <dbReference type="SAM" id="Phobius"/>
    </source>
</evidence>
<accession>A0A6C0UA57</accession>
<dbReference type="KEGG" id="kim:G3T16_15845"/>
<protein>
    <submittedName>
        <fullName evidence="7">AI-2E family transporter</fullName>
    </submittedName>
</protein>
<keyword evidence="4 6" id="KW-1133">Transmembrane helix</keyword>
<dbReference type="GO" id="GO:0016020">
    <property type="term" value="C:membrane"/>
    <property type="evidence" value="ECO:0007669"/>
    <property type="project" value="UniProtKB-SubCell"/>
</dbReference>
<evidence type="ECO:0000256" key="3">
    <source>
        <dbReference type="ARBA" id="ARBA00022692"/>
    </source>
</evidence>
<feature type="transmembrane region" description="Helical" evidence="6">
    <location>
        <begin position="60"/>
        <end position="84"/>
    </location>
</feature>
<evidence type="ECO:0000256" key="4">
    <source>
        <dbReference type="ARBA" id="ARBA00022989"/>
    </source>
</evidence>
<evidence type="ECO:0000313" key="8">
    <source>
        <dbReference type="Proteomes" id="UP000477680"/>
    </source>
</evidence>
<comment type="similarity">
    <text evidence="2">Belongs to the autoinducer-2 exporter (AI-2E) (TC 2.A.86) family.</text>
</comment>
<evidence type="ECO:0000256" key="2">
    <source>
        <dbReference type="ARBA" id="ARBA00009773"/>
    </source>
</evidence>
<keyword evidence="8" id="KW-1185">Reference proteome</keyword>
<gene>
    <name evidence="7" type="ORF">G3T16_15845</name>
</gene>
<reference evidence="7 8" key="1">
    <citation type="submission" date="2020-02" db="EMBL/GenBank/DDBJ databases">
        <title>Genome sequencing for Kineobactrum sp. M2.</title>
        <authorList>
            <person name="Park S.-J."/>
        </authorList>
    </citation>
    <scope>NUCLEOTIDE SEQUENCE [LARGE SCALE GENOMIC DNA]</scope>
    <source>
        <strain evidence="7 8">M2</strain>
    </source>
</reference>
<dbReference type="EMBL" id="CP048711">
    <property type="protein sequence ID" value="QIB66644.1"/>
    <property type="molecule type" value="Genomic_DNA"/>
</dbReference>
<feature type="transmembrane region" description="Helical" evidence="6">
    <location>
        <begin position="90"/>
        <end position="107"/>
    </location>
</feature>
<comment type="subcellular location">
    <subcellularLocation>
        <location evidence="1">Membrane</location>
        <topology evidence="1">Multi-pass membrane protein</topology>
    </subcellularLocation>
</comment>
<keyword evidence="3 6" id="KW-0812">Transmembrane</keyword>
<dbReference type="AlphaFoldDB" id="A0A6C0UA57"/>